<gene>
    <name evidence="2" type="ORF">GSPATT00004949001</name>
</gene>
<dbReference type="Proteomes" id="UP000000600">
    <property type="component" value="Unassembled WGS sequence"/>
</dbReference>
<name>A0BJ59_PARTE</name>
<dbReference type="InParanoid" id="A0BJ59"/>
<dbReference type="GeneID" id="5011758"/>
<dbReference type="EMBL" id="CT867997">
    <property type="protein sequence ID" value="CAK58576.1"/>
    <property type="molecule type" value="Genomic_DNA"/>
</dbReference>
<reference evidence="2 3" key="1">
    <citation type="journal article" date="2006" name="Nature">
        <title>Global trends of whole-genome duplications revealed by the ciliate Paramecium tetraurelia.</title>
        <authorList>
            <consortium name="Genoscope"/>
            <person name="Aury J.-M."/>
            <person name="Jaillon O."/>
            <person name="Duret L."/>
            <person name="Noel B."/>
            <person name="Jubin C."/>
            <person name="Porcel B.M."/>
            <person name="Segurens B."/>
            <person name="Daubin V."/>
            <person name="Anthouard V."/>
            <person name="Aiach N."/>
            <person name="Arnaiz O."/>
            <person name="Billaut A."/>
            <person name="Beisson J."/>
            <person name="Blanc I."/>
            <person name="Bouhouche K."/>
            <person name="Camara F."/>
            <person name="Duharcourt S."/>
            <person name="Guigo R."/>
            <person name="Gogendeau D."/>
            <person name="Katinka M."/>
            <person name="Keller A.-M."/>
            <person name="Kissmehl R."/>
            <person name="Klotz C."/>
            <person name="Koll F."/>
            <person name="Le Moue A."/>
            <person name="Lepere C."/>
            <person name="Malinsky S."/>
            <person name="Nowacki M."/>
            <person name="Nowak J.K."/>
            <person name="Plattner H."/>
            <person name="Poulain J."/>
            <person name="Ruiz F."/>
            <person name="Serrano V."/>
            <person name="Zagulski M."/>
            <person name="Dessen P."/>
            <person name="Betermier M."/>
            <person name="Weissenbach J."/>
            <person name="Scarpelli C."/>
            <person name="Schachter V."/>
            <person name="Sperling L."/>
            <person name="Meyer E."/>
            <person name="Cohen J."/>
            <person name="Wincker P."/>
        </authorList>
    </citation>
    <scope>NUCLEOTIDE SEQUENCE [LARGE SCALE GENOMIC DNA]</scope>
    <source>
        <strain evidence="2 3">Stock d4-2</strain>
    </source>
</reference>
<evidence type="ECO:0000313" key="3">
    <source>
        <dbReference type="Proteomes" id="UP000000600"/>
    </source>
</evidence>
<sequence>MARIGEILDQEERSEVQIPEEEENGDLFNDKATQKFIETLAKIKYKHPEIY</sequence>
<evidence type="ECO:0000313" key="2">
    <source>
        <dbReference type="EMBL" id="CAK58576.1"/>
    </source>
</evidence>
<organism evidence="2 3">
    <name type="scientific">Paramecium tetraurelia</name>
    <dbReference type="NCBI Taxonomy" id="5888"/>
    <lineage>
        <taxon>Eukaryota</taxon>
        <taxon>Sar</taxon>
        <taxon>Alveolata</taxon>
        <taxon>Ciliophora</taxon>
        <taxon>Intramacronucleata</taxon>
        <taxon>Oligohymenophorea</taxon>
        <taxon>Peniculida</taxon>
        <taxon>Parameciidae</taxon>
        <taxon>Paramecium</taxon>
    </lineage>
</organism>
<accession>A0BJ59</accession>
<proteinExistence type="predicted"/>
<dbReference type="KEGG" id="ptm:GSPATT00004949001"/>
<dbReference type="AlphaFoldDB" id="A0BJ59"/>
<keyword evidence="3" id="KW-1185">Reference proteome</keyword>
<protein>
    <submittedName>
        <fullName evidence="2">Uncharacterized protein</fullName>
    </submittedName>
</protein>
<dbReference type="HOGENOM" id="CLU_3110513_0_0_1"/>
<dbReference type="RefSeq" id="XP_001425974.1">
    <property type="nucleotide sequence ID" value="XM_001425937.1"/>
</dbReference>
<feature type="region of interest" description="Disordered" evidence="1">
    <location>
        <begin position="1"/>
        <end position="22"/>
    </location>
</feature>
<evidence type="ECO:0000256" key="1">
    <source>
        <dbReference type="SAM" id="MobiDB-lite"/>
    </source>
</evidence>